<dbReference type="RefSeq" id="WP_344202109.1">
    <property type="nucleotide sequence ID" value="NZ_BAAAME010000004.1"/>
</dbReference>
<organism evidence="6 7">
    <name type="scientific">Aeromicrobium alkaliterrae</name>
    <dbReference type="NCBI Taxonomy" id="302168"/>
    <lineage>
        <taxon>Bacteria</taxon>
        <taxon>Bacillati</taxon>
        <taxon>Actinomycetota</taxon>
        <taxon>Actinomycetes</taxon>
        <taxon>Propionibacteriales</taxon>
        <taxon>Nocardioidaceae</taxon>
        <taxon>Aeromicrobium</taxon>
    </lineage>
</organism>
<feature type="transmembrane region" description="Helical" evidence="5">
    <location>
        <begin position="84"/>
        <end position="102"/>
    </location>
</feature>
<keyword evidence="3 5" id="KW-1133">Transmembrane helix</keyword>
<evidence type="ECO:0000313" key="6">
    <source>
        <dbReference type="EMBL" id="GAA1743992.1"/>
    </source>
</evidence>
<comment type="caution">
    <text evidence="6">The sequence shown here is derived from an EMBL/GenBank/DDBJ whole genome shotgun (WGS) entry which is preliminary data.</text>
</comment>
<evidence type="ECO:0000256" key="3">
    <source>
        <dbReference type="ARBA" id="ARBA00022989"/>
    </source>
</evidence>
<evidence type="ECO:0000256" key="1">
    <source>
        <dbReference type="ARBA" id="ARBA00004141"/>
    </source>
</evidence>
<dbReference type="InterPro" id="IPR003339">
    <property type="entry name" value="ABC/ECF_trnsptr_transmembrane"/>
</dbReference>
<dbReference type="CDD" id="cd16914">
    <property type="entry name" value="EcfT"/>
    <property type="match status" value="1"/>
</dbReference>
<dbReference type="EMBL" id="BAAAME010000004">
    <property type="protein sequence ID" value="GAA1743992.1"/>
    <property type="molecule type" value="Genomic_DNA"/>
</dbReference>
<comment type="subcellular location">
    <subcellularLocation>
        <location evidence="1">Membrane</location>
        <topology evidence="1">Multi-pass membrane protein</topology>
    </subcellularLocation>
</comment>
<keyword evidence="2 5" id="KW-0812">Transmembrane</keyword>
<keyword evidence="4 5" id="KW-0472">Membrane</keyword>
<evidence type="ECO:0008006" key="8">
    <source>
        <dbReference type="Google" id="ProtNLM"/>
    </source>
</evidence>
<protein>
    <recommendedName>
        <fullName evidence="8">Energy-coupling factor transporter transmembrane protein EcfT</fullName>
    </recommendedName>
</protein>
<proteinExistence type="predicted"/>
<gene>
    <name evidence="6" type="ORF">GCM10009710_25020</name>
</gene>
<name>A0ABN2JYP3_9ACTN</name>
<keyword evidence="7" id="KW-1185">Reference proteome</keyword>
<reference evidence="6 7" key="1">
    <citation type="journal article" date="2019" name="Int. J. Syst. Evol. Microbiol.">
        <title>The Global Catalogue of Microorganisms (GCM) 10K type strain sequencing project: providing services to taxonomists for standard genome sequencing and annotation.</title>
        <authorList>
            <consortium name="The Broad Institute Genomics Platform"/>
            <consortium name="The Broad Institute Genome Sequencing Center for Infectious Disease"/>
            <person name="Wu L."/>
            <person name="Ma J."/>
        </authorList>
    </citation>
    <scope>NUCLEOTIDE SEQUENCE [LARGE SCALE GENOMIC DNA]</scope>
    <source>
        <strain evidence="6 7">JCM 13518</strain>
    </source>
</reference>
<evidence type="ECO:0000256" key="4">
    <source>
        <dbReference type="ARBA" id="ARBA00023136"/>
    </source>
</evidence>
<feature type="transmembrane region" description="Helical" evidence="5">
    <location>
        <begin position="51"/>
        <end position="72"/>
    </location>
</feature>
<dbReference type="Proteomes" id="UP001501057">
    <property type="component" value="Unassembled WGS sequence"/>
</dbReference>
<evidence type="ECO:0000313" key="7">
    <source>
        <dbReference type="Proteomes" id="UP001501057"/>
    </source>
</evidence>
<evidence type="ECO:0000256" key="5">
    <source>
        <dbReference type="SAM" id="Phobius"/>
    </source>
</evidence>
<accession>A0ABN2JYP3</accession>
<sequence length="230" mass="24067">MRGWVQRLNPLVLLSFGFASLAGSFAVRDLTSAVVAASAYAVAGVLFLPSWRYPLACLALCGVSAGLIGFSAWRLGNGDHAPVAALRILVLAWPGAVVVGFVDPSRLGDHVAQRLPVPDRFVAAFVASLQRVTGLAGTWQQLARARRARGLGPGRNPLTVVRYVGSMTFAMLADALRGGSRMSVAMDARGFATATRRSWAEPATWSRADTVGLAVAIALGSVAPLTLALA</sequence>
<evidence type="ECO:0000256" key="2">
    <source>
        <dbReference type="ARBA" id="ARBA00022692"/>
    </source>
</evidence>